<name>A0AAP0IP89_9MAGN</name>
<evidence type="ECO:0000313" key="3">
    <source>
        <dbReference type="Proteomes" id="UP001419268"/>
    </source>
</evidence>
<comment type="caution">
    <text evidence="2">The sequence shown here is derived from an EMBL/GenBank/DDBJ whole genome shotgun (WGS) entry which is preliminary data.</text>
</comment>
<protein>
    <submittedName>
        <fullName evidence="2">Uncharacterized protein</fullName>
    </submittedName>
</protein>
<dbReference type="AlphaFoldDB" id="A0AAP0IP89"/>
<reference evidence="2 3" key="1">
    <citation type="submission" date="2024-01" db="EMBL/GenBank/DDBJ databases">
        <title>Genome assemblies of Stephania.</title>
        <authorList>
            <person name="Yang L."/>
        </authorList>
    </citation>
    <scope>NUCLEOTIDE SEQUENCE [LARGE SCALE GENOMIC DNA]</scope>
    <source>
        <strain evidence="2">JXDWG</strain>
        <tissue evidence="2">Leaf</tissue>
    </source>
</reference>
<evidence type="ECO:0000256" key="1">
    <source>
        <dbReference type="SAM" id="MobiDB-lite"/>
    </source>
</evidence>
<keyword evidence="3" id="KW-1185">Reference proteome</keyword>
<proteinExistence type="predicted"/>
<accession>A0AAP0IP89</accession>
<sequence>MRDFNEIATTRWMDLGVGCRVRKSRREREVLRFAISRERASVRSLGCEIDIPNTREMQDHLEWGEQMRGLKERERENVEDDDGLKIVGADPSSSRWSKEKIDAYL</sequence>
<gene>
    <name evidence="2" type="ORF">Scep_017235</name>
</gene>
<organism evidence="2 3">
    <name type="scientific">Stephania cephalantha</name>
    <dbReference type="NCBI Taxonomy" id="152367"/>
    <lineage>
        <taxon>Eukaryota</taxon>
        <taxon>Viridiplantae</taxon>
        <taxon>Streptophyta</taxon>
        <taxon>Embryophyta</taxon>
        <taxon>Tracheophyta</taxon>
        <taxon>Spermatophyta</taxon>
        <taxon>Magnoliopsida</taxon>
        <taxon>Ranunculales</taxon>
        <taxon>Menispermaceae</taxon>
        <taxon>Menispermoideae</taxon>
        <taxon>Cissampelideae</taxon>
        <taxon>Stephania</taxon>
    </lineage>
</organism>
<dbReference type="Proteomes" id="UP001419268">
    <property type="component" value="Unassembled WGS sequence"/>
</dbReference>
<feature type="region of interest" description="Disordered" evidence="1">
    <location>
        <begin position="73"/>
        <end position="92"/>
    </location>
</feature>
<dbReference type="EMBL" id="JBBNAG010000007">
    <property type="protein sequence ID" value="KAK9119142.1"/>
    <property type="molecule type" value="Genomic_DNA"/>
</dbReference>
<evidence type="ECO:0000313" key="2">
    <source>
        <dbReference type="EMBL" id="KAK9119142.1"/>
    </source>
</evidence>